<dbReference type="PhylomeDB" id="J9HIE5"/>
<dbReference type="Proteomes" id="UP000682892">
    <property type="component" value="Chromosome 2"/>
</dbReference>
<dbReference type="OrthoDB" id="194775at2759"/>
<evidence type="ECO:0000313" key="1">
    <source>
        <dbReference type="EMBL" id="EJY57644.1"/>
    </source>
</evidence>
<reference evidence="1" key="1">
    <citation type="submission" date="2005-10" db="EMBL/GenBank/DDBJ databases">
        <authorList>
            <person name="Loftus B.J."/>
            <person name="Nene V.M."/>
            <person name="Hannick L.I."/>
            <person name="Bidwell S."/>
            <person name="Haas B."/>
            <person name="Amedeo P."/>
            <person name="Orvis J."/>
            <person name="Wortman J.R."/>
            <person name="White O.R."/>
            <person name="Salzberg S."/>
            <person name="Shumway M."/>
            <person name="Koo H."/>
            <person name="Zhao Y."/>
            <person name="Holmes M."/>
            <person name="Miller J."/>
            <person name="Schatz M."/>
            <person name="Pop M."/>
            <person name="Pai G."/>
            <person name="Utterback T."/>
            <person name="Rogers Y.-H."/>
            <person name="Kravitz S."/>
            <person name="Fraser C.M."/>
        </authorList>
    </citation>
    <scope>NUCLEOTIDE SEQUENCE</scope>
    <source>
        <strain evidence="1">Liverpool</strain>
    </source>
</reference>
<dbReference type="EMBL" id="CH477394">
    <property type="protein sequence ID" value="EJY57644.1"/>
    <property type="molecule type" value="Genomic_DNA"/>
</dbReference>
<protein>
    <submittedName>
        <fullName evidence="1">AAEL006520-PB</fullName>
    </submittedName>
</protein>
<organism evidence="1 2">
    <name type="scientific">Aedes aegypti</name>
    <name type="common">Yellowfever mosquito</name>
    <name type="synonym">Culex aegypti</name>
    <dbReference type="NCBI Taxonomy" id="7159"/>
    <lineage>
        <taxon>Eukaryota</taxon>
        <taxon>Metazoa</taxon>
        <taxon>Ecdysozoa</taxon>
        <taxon>Arthropoda</taxon>
        <taxon>Hexapoda</taxon>
        <taxon>Insecta</taxon>
        <taxon>Pterygota</taxon>
        <taxon>Neoptera</taxon>
        <taxon>Endopterygota</taxon>
        <taxon>Diptera</taxon>
        <taxon>Nematocera</taxon>
        <taxon>Culicoidea</taxon>
        <taxon>Culicidae</taxon>
        <taxon>Culicinae</taxon>
        <taxon>Aedini</taxon>
        <taxon>Aedes</taxon>
        <taxon>Stegomyia</taxon>
    </lineage>
</organism>
<dbReference type="PANTHER" id="PTHR38001:SF1">
    <property type="entry name" value="PROTEIN CEBPZOS"/>
    <property type="match status" value="1"/>
</dbReference>
<dbReference type="HOGENOM" id="CLU_185538_0_0_1"/>
<sequence>MLHKSARPGYKRVVKNTALVLIAAEAVAFGVSYAGWYRLNTNREFRHYVKENYPTVLESYYQVGEFLGGDSSVRNIDEQIWAQERAAKGVGVGGTKP</sequence>
<name>J9HIE5_AEDAE</name>
<dbReference type="AlphaFoldDB" id="J9HIE5"/>
<accession>J9HIE5</accession>
<dbReference type="eggNOG" id="ENOG502SDA7">
    <property type="taxonomic scope" value="Eukaryota"/>
</dbReference>
<dbReference type="KEGG" id="aag:5568076"/>
<dbReference type="PaxDb" id="7159-AAEL006520-PB"/>
<reference evidence="1" key="3">
    <citation type="submission" date="2012-09" db="EMBL/GenBank/DDBJ databases">
        <authorList>
            <consortium name="VectorBase"/>
        </authorList>
    </citation>
    <scope>NUCLEOTIDE SEQUENCE</scope>
    <source>
        <strain evidence="1">Liverpool</strain>
    </source>
</reference>
<dbReference type="InterPro" id="IPR037764">
    <property type="entry name" value="CEBPZOS"/>
</dbReference>
<gene>
    <name evidence="1" type="ORF">AAEL801214</name>
    <name evidence="1" type="ORF">AaeL_AAEL006520</name>
</gene>
<proteinExistence type="predicted"/>
<evidence type="ECO:0000313" key="2">
    <source>
        <dbReference type="Proteomes" id="UP000682892"/>
    </source>
</evidence>
<dbReference type="PANTHER" id="PTHR38001">
    <property type="entry name" value="PROTEIN CEBPZOS"/>
    <property type="match status" value="1"/>
</dbReference>
<reference evidence="1" key="2">
    <citation type="journal article" date="2007" name="Science">
        <title>Genome sequence of Aedes aegypti, a major arbovirus vector.</title>
        <authorList>
            <person name="Nene V."/>
            <person name="Wortman J.R."/>
            <person name="Lawson D."/>
            <person name="Haas B."/>
            <person name="Kodira C."/>
            <person name="Tu Z.J."/>
            <person name="Loftus B."/>
            <person name="Xi Z."/>
            <person name="Megy K."/>
            <person name="Grabherr M."/>
            <person name="Ren Q."/>
            <person name="Zdobnov E.M."/>
            <person name="Lobo N.F."/>
            <person name="Campbell K.S."/>
            <person name="Brown S.E."/>
            <person name="Bonaldo M.F."/>
            <person name="Zhu J."/>
            <person name="Sinkins S.P."/>
            <person name="Hogenkamp D.G."/>
            <person name="Amedeo P."/>
            <person name="Arensburger P."/>
            <person name="Atkinson P.W."/>
            <person name="Bidwell S."/>
            <person name="Biedler J."/>
            <person name="Birney E."/>
            <person name="Bruggner R.V."/>
            <person name="Costas J."/>
            <person name="Coy M.R."/>
            <person name="Crabtree J."/>
            <person name="Crawford M."/>
            <person name="Debruyn B."/>
            <person name="Decaprio D."/>
            <person name="Eiglmeier K."/>
            <person name="Eisenstadt E."/>
            <person name="El-Dorry H."/>
            <person name="Gelbart W.M."/>
            <person name="Gomes S.L."/>
            <person name="Hammond M."/>
            <person name="Hannick L.I."/>
            <person name="Hogan J.R."/>
            <person name="Holmes M.H."/>
            <person name="Jaffe D."/>
            <person name="Johnston J.S."/>
            <person name="Kennedy R.C."/>
            <person name="Koo H."/>
            <person name="Kravitz S."/>
            <person name="Kriventseva E.V."/>
            <person name="Kulp D."/>
            <person name="Labutti K."/>
            <person name="Lee E."/>
            <person name="Li S."/>
            <person name="Lovin D.D."/>
            <person name="Mao C."/>
            <person name="Mauceli E."/>
            <person name="Menck C.F."/>
            <person name="Miller J.R."/>
            <person name="Montgomery P."/>
            <person name="Mori A."/>
            <person name="Nascimento A.L."/>
            <person name="Naveira H.F."/>
            <person name="Nusbaum C."/>
            <person name="O'leary S."/>
            <person name="Orvis J."/>
            <person name="Pertea M."/>
            <person name="Quesneville H."/>
            <person name="Reidenbach K.R."/>
            <person name="Rogers Y.H."/>
            <person name="Roth C.W."/>
            <person name="Schneider J.R."/>
            <person name="Schatz M."/>
            <person name="Shumway M."/>
            <person name="Stanke M."/>
            <person name="Stinson E.O."/>
            <person name="Tubio J.M."/>
            <person name="Vanzee J.P."/>
            <person name="Verjovski-Almeida S."/>
            <person name="Werner D."/>
            <person name="White O."/>
            <person name="Wyder S."/>
            <person name="Zeng Q."/>
            <person name="Zhao Q."/>
            <person name="Zhao Y."/>
            <person name="Hill C.A."/>
            <person name="Raikhel A.S."/>
            <person name="Soares M.B."/>
            <person name="Knudson D.L."/>
            <person name="Lee N.H."/>
            <person name="Galagan J."/>
            <person name="Salzberg S.L."/>
            <person name="Paulsen I.T."/>
            <person name="Dimopoulos G."/>
            <person name="Collins F.H."/>
            <person name="Birren B."/>
            <person name="Fraser-Liggett C.M."/>
            <person name="Severson D.W."/>
        </authorList>
    </citation>
    <scope>NUCLEOTIDE SEQUENCE [LARGE SCALE GENOMIC DNA]</scope>
    <source>
        <strain evidence="1">Liverpool</strain>
    </source>
</reference>